<dbReference type="InterPro" id="IPR036395">
    <property type="entry name" value="Cu_fist_DNA-bd_dom_sf"/>
</dbReference>
<name>A0A9P7Z8G0_9HELO</name>
<organism evidence="10 11">
    <name type="scientific">Calycina marina</name>
    <dbReference type="NCBI Taxonomy" id="1763456"/>
    <lineage>
        <taxon>Eukaryota</taxon>
        <taxon>Fungi</taxon>
        <taxon>Dikarya</taxon>
        <taxon>Ascomycota</taxon>
        <taxon>Pezizomycotina</taxon>
        <taxon>Leotiomycetes</taxon>
        <taxon>Helotiales</taxon>
        <taxon>Pezizellaceae</taxon>
        <taxon>Calycina</taxon>
    </lineage>
</organism>
<evidence type="ECO:0000259" key="9">
    <source>
        <dbReference type="PROSITE" id="PS50073"/>
    </source>
</evidence>
<keyword evidence="7" id="KW-0539">Nucleus</keyword>
<dbReference type="Pfam" id="PF00649">
    <property type="entry name" value="Copper-fist"/>
    <property type="match status" value="1"/>
</dbReference>
<dbReference type="SUPFAM" id="SSF57879">
    <property type="entry name" value="Zinc domain conserved in yeast copper-regulated transcription factors"/>
    <property type="match status" value="1"/>
</dbReference>
<evidence type="ECO:0000256" key="3">
    <source>
        <dbReference type="ARBA" id="ARBA00022833"/>
    </source>
</evidence>
<evidence type="ECO:0000256" key="8">
    <source>
        <dbReference type="SAM" id="MobiDB-lite"/>
    </source>
</evidence>
<evidence type="ECO:0000313" key="11">
    <source>
        <dbReference type="Proteomes" id="UP000887226"/>
    </source>
</evidence>
<dbReference type="GO" id="GO:0006878">
    <property type="term" value="P:intracellular copper ion homeostasis"/>
    <property type="evidence" value="ECO:0007669"/>
    <property type="project" value="TreeGrafter"/>
</dbReference>
<dbReference type="GO" id="GO:0000981">
    <property type="term" value="F:DNA-binding transcription factor activity, RNA polymerase II-specific"/>
    <property type="evidence" value="ECO:0007669"/>
    <property type="project" value="TreeGrafter"/>
</dbReference>
<dbReference type="InterPro" id="IPR051763">
    <property type="entry name" value="Copper_Homeo_Regul"/>
</dbReference>
<keyword evidence="6" id="KW-0804">Transcription</keyword>
<dbReference type="GO" id="GO:0005507">
    <property type="term" value="F:copper ion binding"/>
    <property type="evidence" value="ECO:0007669"/>
    <property type="project" value="InterPro"/>
</dbReference>
<dbReference type="GO" id="GO:0000978">
    <property type="term" value="F:RNA polymerase II cis-regulatory region sequence-specific DNA binding"/>
    <property type="evidence" value="ECO:0007669"/>
    <property type="project" value="TreeGrafter"/>
</dbReference>
<keyword evidence="5" id="KW-0805">Transcription regulation</keyword>
<feature type="region of interest" description="Disordered" evidence="8">
    <location>
        <begin position="449"/>
        <end position="468"/>
    </location>
</feature>
<comment type="subcellular location">
    <subcellularLocation>
        <location evidence="1">Nucleus</location>
    </subcellularLocation>
</comment>
<evidence type="ECO:0000256" key="7">
    <source>
        <dbReference type="ARBA" id="ARBA00023242"/>
    </source>
</evidence>
<keyword evidence="3" id="KW-0862">Zinc</keyword>
<keyword evidence="4" id="KW-0186">Copper</keyword>
<dbReference type="Proteomes" id="UP000887226">
    <property type="component" value="Unassembled WGS sequence"/>
</dbReference>
<sequence>MLIKGEKYACEACVRGHRVSNCQHSDRQLQHINKKGRPVSQCSHCRTLRKSRSAHVRCECGEKAHAKGACTHEENVSAETCCCSHGGRCTCSLKKEQLDPVPESDSDEPVPITKATVDVRRPRASTEGGLTIFTNGHHKPGHRHNTMAHKCGLPYVVPRTHPTHGASPAGLANRSVDNLPHVNTIDALHSESQIKDSIMSAQQEQRLVRSEHGSPHVAPASTLDQLNGQLPRLDSLTYPASYDCLQSMDQFVGTYYPGDAQPPTEQDVPVFSAGLNAPSINWLDYDGLDFNNDGLAASSYSQAASYTGFDFGSLEQPALTMTSTSDEISEVEDFPSFDTSAIRPRLVNNQYGSDFDTSDLEDMATYRLSTASSYVNLPQAQAATNLDIDSFLNTSDGYTATTNYGLPTYNEPKNVQTDMNNFDNADNFLGFITEEDSGVFWMSVNDSSTSLNQPQGSEIAGEHGSWVQ</sequence>
<protein>
    <recommendedName>
        <fullName evidence="9">Copper-fist domain-containing protein</fullName>
    </recommendedName>
</protein>
<evidence type="ECO:0000313" key="10">
    <source>
        <dbReference type="EMBL" id="KAG9247191.1"/>
    </source>
</evidence>
<accession>A0A9P7Z8G0</accession>
<dbReference type="PANTHER" id="PTHR28088">
    <property type="entry name" value="TRANSCRIPTIONAL ACTIVATOR HAA1-RELATED"/>
    <property type="match status" value="1"/>
</dbReference>
<dbReference type="PROSITE" id="PS50073">
    <property type="entry name" value="COPPER_FIST_2"/>
    <property type="match status" value="1"/>
</dbReference>
<evidence type="ECO:0000256" key="1">
    <source>
        <dbReference type="ARBA" id="ARBA00004123"/>
    </source>
</evidence>
<keyword evidence="2" id="KW-0479">Metal-binding</keyword>
<dbReference type="PANTHER" id="PTHR28088:SF5">
    <property type="entry name" value="TRANSCRIPTIONAL ACTIVATOR HAA1-RELATED"/>
    <property type="match status" value="1"/>
</dbReference>
<dbReference type="SMART" id="SM01090">
    <property type="entry name" value="Copper-fist"/>
    <property type="match status" value="1"/>
</dbReference>
<keyword evidence="11" id="KW-1185">Reference proteome</keyword>
<dbReference type="GO" id="GO:0005634">
    <property type="term" value="C:nucleus"/>
    <property type="evidence" value="ECO:0007669"/>
    <property type="project" value="UniProtKB-SubCell"/>
</dbReference>
<dbReference type="PRINTS" id="PR00617">
    <property type="entry name" value="COPPERFIST"/>
</dbReference>
<comment type="caution">
    <text evidence="10">The sequence shown here is derived from an EMBL/GenBank/DDBJ whole genome shotgun (WGS) entry which is preliminary data.</text>
</comment>
<dbReference type="EMBL" id="MU253779">
    <property type="protein sequence ID" value="KAG9247191.1"/>
    <property type="molecule type" value="Genomic_DNA"/>
</dbReference>
<dbReference type="InterPro" id="IPR001083">
    <property type="entry name" value="Cu_fist_DNA-bd_dom"/>
</dbReference>
<reference evidence="10" key="1">
    <citation type="journal article" date="2021" name="IMA Fungus">
        <title>Genomic characterization of three marine fungi, including Emericellopsis atlantica sp. nov. with signatures of a generalist lifestyle and marine biomass degradation.</title>
        <authorList>
            <person name="Hagestad O.C."/>
            <person name="Hou L."/>
            <person name="Andersen J.H."/>
            <person name="Hansen E.H."/>
            <person name="Altermark B."/>
            <person name="Li C."/>
            <person name="Kuhnert E."/>
            <person name="Cox R.J."/>
            <person name="Crous P.W."/>
            <person name="Spatafora J.W."/>
            <person name="Lail K."/>
            <person name="Amirebrahimi M."/>
            <person name="Lipzen A."/>
            <person name="Pangilinan J."/>
            <person name="Andreopoulos W."/>
            <person name="Hayes R.D."/>
            <person name="Ng V."/>
            <person name="Grigoriev I.V."/>
            <person name="Jackson S.A."/>
            <person name="Sutton T.D.S."/>
            <person name="Dobson A.D.W."/>
            <person name="Rama T."/>
        </authorList>
    </citation>
    <scope>NUCLEOTIDE SEQUENCE</scope>
    <source>
        <strain evidence="10">TRa3180A</strain>
    </source>
</reference>
<gene>
    <name evidence="10" type="ORF">BJ878DRAFT_415389</name>
</gene>
<dbReference type="AlphaFoldDB" id="A0A9P7Z8G0"/>
<dbReference type="Gene3D" id="3.90.430.10">
    <property type="entry name" value="Copper fist DNA-binding domain"/>
    <property type="match status" value="1"/>
</dbReference>
<evidence type="ECO:0000256" key="4">
    <source>
        <dbReference type="ARBA" id="ARBA00023008"/>
    </source>
</evidence>
<dbReference type="GO" id="GO:0045944">
    <property type="term" value="P:positive regulation of transcription by RNA polymerase II"/>
    <property type="evidence" value="ECO:0007669"/>
    <property type="project" value="TreeGrafter"/>
</dbReference>
<evidence type="ECO:0000256" key="6">
    <source>
        <dbReference type="ARBA" id="ARBA00023163"/>
    </source>
</evidence>
<proteinExistence type="predicted"/>
<dbReference type="FunFam" id="3.90.430.10:FF:000001">
    <property type="entry name" value="Copper fist DNA-binding protein"/>
    <property type="match status" value="1"/>
</dbReference>
<dbReference type="SMART" id="SM00412">
    <property type="entry name" value="Cu_FIST"/>
    <property type="match status" value="1"/>
</dbReference>
<dbReference type="GO" id="GO:0006879">
    <property type="term" value="P:intracellular iron ion homeostasis"/>
    <property type="evidence" value="ECO:0007669"/>
    <property type="project" value="TreeGrafter"/>
</dbReference>
<dbReference type="OrthoDB" id="5600085at2759"/>
<evidence type="ECO:0000256" key="5">
    <source>
        <dbReference type="ARBA" id="ARBA00023015"/>
    </source>
</evidence>
<feature type="domain" description="Copper-fist" evidence="9">
    <location>
        <begin position="1"/>
        <end position="39"/>
    </location>
</feature>
<evidence type="ECO:0000256" key="2">
    <source>
        <dbReference type="ARBA" id="ARBA00022723"/>
    </source>
</evidence>